<gene>
    <name evidence="3" type="ORF">GGX14DRAFT_578097</name>
</gene>
<dbReference type="GO" id="GO:0016614">
    <property type="term" value="F:oxidoreductase activity, acting on CH-OH group of donors"/>
    <property type="evidence" value="ECO:0007669"/>
    <property type="project" value="InterPro"/>
</dbReference>
<dbReference type="EMBL" id="JARJCW010000119">
    <property type="protein sequence ID" value="KAJ7192533.1"/>
    <property type="molecule type" value="Genomic_DNA"/>
</dbReference>
<comment type="cofactor">
    <cofactor evidence="1">
        <name>FAD</name>
        <dbReference type="ChEBI" id="CHEBI:57692"/>
    </cofactor>
</comment>
<organism evidence="3 4">
    <name type="scientific">Mycena pura</name>
    <dbReference type="NCBI Taxonomy" id="153505"/>
    <lineage>
        <taxon>Eukaryota</taxon>
        <taxon>Fungi</taxon>
        <taxon>Dikarya</taxon>
        <taxon>Basidiomycota</taxon>
        <taxon>Agaricomycotina</taxon>
        <taxon>Agaricomycetes</taxon>
        <taxon>Agaricomycetidae</taxon>
        <taxon>Agaricales</taxon>
        <taxon>Marasmiineae</taxon>
        <taxon>Mycenaceae</taxon>
        <taxon>Mycena</taxon>
    </lineage>
</organism>
<dbReference type="InterPro" id="IPR007867">
    <property type="entry name" value="GMC_OxRtase_C"/>
</dbReference>
<protein>
    <recommendedName>
        <fullName evidence="2">Glucose-methanol-choline oxidoreductase C-terminal domain-containing protein</fullName>
    </recommendedName>
</protein>
<evidence type="ECO:0000313" key="4">
    <source>
        <dbReference type="Proteomes" id="UP001219525"/>
    </source>
</evidence>
<accession>A0AAD6UTM1</accession>
<evidence type="ECO:0000313" key="3">
    <source>
        <dbReference type="EMBL" id="KAJ7192533.1"/>
    </source>
</evidence>
<dbReference type="InterPro" id="IPR036188">
    <property type="entry name" value="FAD/NAD-bd_sf"/>
</dbReference>
<dbReference type="AlphaFoldDB" id="A0AAD6UTM1"/>
<dbReference type="Proteomes" id="UP001219525">
    <property type="component" value="Unassembled WGS sequence"/>
</dbReference>
<evidence type="ECO:0000259" key="2">
    <source>
        <dbReference type="Pfam" id="PF05199"/>
    </source>
</evidence>
<dbReference type="Gene3D" id="3.50.50.60">
    <property type="entry name" value="FAD/NAD(P)-binding domain"/>
    <property type="match status" value="1"/>
</dbReference>
<sequence length="55" mass="5924">MKPRAEGGVVDSALNVYGVRRLKVVDMSIAPSNAKHALSLPSPYNLRPLVLLLPV</sequence>
<keyword evidence="4" id="KW-1185">Reference proteome</keyword>
<name>A0AAD6UTM1_9AGAR</name>
<reference evidence="3" key="1">
    <citation type="submission" date="2023-03" db="EMBL/GenBank/DDBJ databases">
        <title>Massive genome expansion in bonnet fungi (Mycena s.s.) driven by repeated elements and novel gene families across ecological guilds.</title>
        <authorList>
            <consortium name="Lawrence Berkeley National Laboratory"/>
            <person name="Harder C.B."/>
            <person name="Miyauchi S."/>
            <person name="Viragh M."/>
            <person name="Kuo A."/>
            <person name="Thoen E."/>
            <person name="Andreopoulos B."/>
            <person name="Lu D."/>
            <person name="Skrede I."/>
            <person name="Drula E."/>
            <person name="Henrissat B."/>
            <person name="Morin E."/>
            <person name="Kohler A."/>
            <person name="Barry K."/>
            <person name="LaButti K."/>
            <person name="Morin E."/>
            <person name="Salamov A."/>
            <person name="Lipzen A."/>
            <person name="Mereny Z."/>
            <person name="Hegedus B."/>
            <person name="Baldrian P."/>
            <person name="Stursova M."/>
            <person name="Weitz H."/>
            <person name="Taylor A."/>
            <person name="Grigoriev I.V."/>
            <person name="Nagy L.G."/>
            <person name="Martin F."/>
            <person name="Kauserud H."/>
        </authorList>
    </citation>
    <scope>NUCLEOTIDE SEQUENCE</scope>
    <source>
        <strain evidence="3">9144</strain>
    </source>
</reference>
<feature type="domain" description="Glucose-methanol-choline oxidoreductase C-terminal" evidence="2">
    <location>
        <begin position="3"/>
        <end position="39"/>
    </location>
</feature>
<proteinExistence type="predicted"/>
<evidence type="ECO:0000256" key="1">
    <source>
        <dbReference type="ARBA" id="ARBA00001974"/>
    </source>
</evidence>
<comment type="caution">
    <text evidence="3">The sequence shown here is derived from an EMBL/GenBank/DDBJ whole genome shotgun (WGS) entry which is preliminary data.</text>
</comment>
<dbReference type="Pfam" id="PF05199">
    <property type="entry name" value="GMC_oxred_C"/>
    <property type="match status" value="1"/>
</dbReference>